<comment type="caution">
    <text evidence="2">The sequence shown here is derived from an EMBL/GenBank/DDBJ whole genome shotgun (WGS) entry which is preliminary data.</text>
</comment>
<proteinExistence type="predicted"/>
<feature type="signal peptide" evidence="1">
    <location>
        <begin position="1"/>
        <end position="18"/>
    </location>
</feature>
<evidence type="ECO:0000313" key="3">
    <source>
        <dbReference type="Proteomes" id="UP001597013"/>
    </source>
</evidence>
<feature type="chain" id="PRO_5046636389" evidence="1">
    <location>
        <begin position="19"/>
        <end position="415"/>
    </location>
</feature>
<evidence type="ECO:0000256" key="1">
    <source>
        <dbReference type="SAM" id="SignalP"/>
    </source>
</evidence>
<dbReference type="RefSeq" id="WP_386128713.1">
    <property type="nucleotide sequence ID" value="NZ_JBHTJL010000009.1"/>
</dbReference>
<accession>A0ABW3N6Q0</accession>
<gene>
    <name evidence="2" type="ORF">ACFQ1Q_05300</name>
</gene>
<dbReference type="Proteomes" id="UP001597013">
    <property type="component" value="Unassembled WGS sequence"/>
</dbReference>
<protein>
    <submittedName>
        <fullName evidence="2">Uncharacterized protein</fullName>
    </submittedName>
</protein>
<sequence>MKKILFLFLIAFQTAVFSQINNSNVLTNDQAMLIAQKDGYQTLNIPIFARYNGITEDQTNILAKLKNAVVLEYTVVNPVKKVIDTKLTYIGNDLVAAQTRTQDNFKNYIAVALVEVDKVIEVRQHQTKNNAQTVYFQFRLLNISKAGKALGFKAGQTITHNVDYVNTSNGWAKDIEDLSDQSITDYRKSKYGPTGLSNYKSKLQDIEFIKGIRTRIVGKWNRNTDKEKRREHYVFNEDGTYENYLAKKDQTNKGKFKFSTNYGDEIVVALIPREGKNKSIRLKRSKWGMYISGKPYEKEGSTNETSNTDTAISRDELAVKKNKILEAKKRLYGRKLNGFWKSPNGKVTLDFKESKTLTFKEKKNSYENATYDLTILDGKLYMIIFDKDLVEVYNEELKVVRDDQMTLNGKTFIKF</sequence>
<keyword evidence="3" id="KW-1185">Reference proteome</keyword>
<organism evidence="2 3">
    <name type="scientific">Winogradskyella litorisediminis</name>
    <dbReference type="NCBI Taxonomy" id="1156618"/>
    <lineage>
        <taxon>Bacteria</taxon>
        <taxon>Pseudomonadati</taxon>
        <taxon>Bacteroidota</taxon>
        <taxon>Flavobacteriia</taxon>
        <taxon>Flavobacteriales</taxon>
        <taxon>Flavobacteriaceae</taxon>
        <taxon>Winogradskyella</taxon>
    </lineage>
</organism>
<name>A0ABW3N6Q0_9FLAO</name>
<reference evidence="3" key="1">
    <citation type="journal article" date="2019" name="Int. J. Syst. Evol. Microbiol.">
        <title>The Global Catalogue of Microorganisms (GCM) 10K type strain sequencing project: providing services to taxonomists for standard genome sequencing and annotation.</title>
        <authorList>
            <consortium name="The Broad Institute Genomics Platform"/>
            <consortium name="The Broad Institute Genome Sequencing Center for Infectious Disease"/>
            <person name="Wu L."/>
            <person name="Ma J."/>
        </authorList>
    </citation>
    <scope>NUCLEOTIDE SEQUENCE [LARGE SCALE GENOMIC DNA]</scope>
    <source>
        <strain evidence="3">CCUG 62215</strain>
    </source>
</reference>
<keyword evidence="1" id="KW-0732">Signal</keyword>
<dbReference type="EMBL" id="JBHTJL010000009">
    <property type="protein sequence ID" value="MFD1062654.1"/>
    <property type="molecule type" value="Genomic_DNA"/>
</dbReference>
<evidence type="ECO:0000313" key="2">
    <source>
        <dbReference type="EMBL" id="MFD1062654.1"/>
    </source>
</evidence>